<keyword evidence="1" id="KW-0645">Protease</keyword>
<evidence type="ECO:0000313" key="6">
    <source>
        <dbReference type="EMBL" id="KAJ3438319.1"/>
    </source>
</evidence>
<protein>
    <submittedName>
        <fullName evidence="6">Nnp-1 protein putative nuclear protein 1 nop52</fullName>
    </submittedName>
</protein>
<evidence type="ECO:0000256" key="1">
    <source>
        <dbReference type="ARBA" id="ARBA00022670"/>
    </source>
</evidence>
<feature type="compositionally biased region" description="Basic and acidic residues" evidence="4">
    <location>
        <begin position="192"/>
        <end position="210"/>
    </location>
</feature>
<dbReference type="GO" id="GO:0008233">
    <property type="term" value="F:peptidase activity"/>
    <property type="evidence" value="ECO:0007669"/>
    <property type="project" value="UniProtKB-KW"/>
</dbReference>
<reference evidence="6" key="1">
    <citation type="submission" date="2022-08" db="EMBL/GenBank/DDBJ databases">
        <title>Novel sulphate-reducing endosymbionts in the free-living metamonad Anaeramoeba.</title>
        <authorList>
            <person name="Jerlstrom-Hultqvist J."/>
            <person name="Cepicka I."/>
            <person name="Gallot-Lavallee L."/>
            <person name="Salas-Leiva D."/>
            <person name="Curtis B.A."/>
            <person name="Zahonova K."/>
            <person name="Pipaliya S."/>
            <person name="Dacks J."/>
            <person name="Roger A.J."/>
        </authorList>
    </citation>
    <scope>NUCLEOTIDE SEQUENCE</scope>
    <source>
        <strain evidence="6">Busselton2</strain>
    </source>
</reference>
<sequence length="920" mass="110071">MFIFEKYIKKLKKEDYKFPLIDLVYTITEACLKRIKSEKLKNFQSYGLKLFWDMFQEDSGVDVYLSTFARENLQKILKMPQFKLERKNYIDLCIKNINEQKSVLLSLELIRALLIYEAKSKHNIQETQYHLIMKVRQLEKKHNLFDSFIKEFTQYWKLGTIALNNLKNGNFSKNEENEIKIKVDNDNTNECKNNEKENKKKEKGNIKMEKDKEKEKEKEFIFIDSKTILVGQIEHKKQMSYRMNFFNFLTCNCKVPLQYKHIEQLWKILIDKPISKNDKSLLINWLFNIDFVNIDGESTLNSSAITKLFTDKISNFDMDDYSSKEFSIFEKFFRYLNIKKQKIEPEYKTIEINNPYEEEMYFPRMKRTEKVLTGKFLLASTNLWQAEALWNLIMNVKPVDIANKAIRFYVDLYFCLEKSTINNRSARNKYFNSLINQSVNILLEQLKIGKIKQKRIIENTNLINNNNNNNNNNNTSQNDQDLIEMNNIENRINRVLQFLQFFIKRYDNKFGLKKLLKKDLTRHEDRIGKIYYRIKALFVEKNIALHFFVHRDSLVTELRISIGYWLQVNPDALSLKFNGTKLELSYYFKTLKQIFIDDDSIIYISIRNNVELNILAFDKELAFETIEGKNKKKMQENINSVKDKKKEIEDNEEVDYERLFYGQNLPEEEKNRNNNKRKKELKKISDRFPAWILVNQHFDIFIQLFEFSINISHEVRGLLLLLPTHSKLLDTFINTSKLINNINNKQDNQNSKDNKVQDNYSNLNVEEKNDNDNLKKKINWDYLIPNKPPSLTLYSLEIIWMQIFKYRPYSFVNDKKDSNFYIKRPPLENIINDNLGMLIDQELIKNFINTGGMNRYLTVFQDLLKDLEALFNNNKFEKAFQLITILQTQLTLFEFLIQNHFLIDRPFTISDIFIDFIQKK</sequence>
<evidence type="ECO:0000259" key="5">
    <source>
        <dbReference type="Pfam" id="PF25010"/>
    </source>
</evidence>
<dbReference type="Proteomes" id="UP001146793">
    <property type="component" value="Unassembled WGS sequence"/>
</dbReference>
<name>A0AAV7ZB39_9EUKA</name>
<evidence type="ECO:0000256" key="2">
    <source>
        <dbReference type="ARBA" id="ARBA00022786"/>
    </source>
</evidence>
<feature type="domain" description="UBP34/UBP24/USP9X/USP9Y-like ARM repeat region" evidence="5">
    <location>
        <begin position="42"/>
        <end position="161"/>
    </location>
</feature>
<evidence type="ECO:0000313" key="7">
    <source>
        <dbReference type="Proteomes" id="UP001146793"/>
    </source>
</evidence>
<accession>A0AAV7ZB39</accession>
<proteinExistence type="predicted"/>
<organism evidence="6 7">
    <name type="scientific">Anaeramoeba flamelloides</name>
    <dbReference type="NCBI Taxonomy" id="1746091"/>
    <lineage>
        <taxon>Eukaryota</taxon>
        <taxon>Metamonada</taxon>
        <taxon>Anaeramoebidae</taxon>
        <taxon>Anaeramoeba</taxon>
    </lineage>
</organism>
<dbReference type="InterPro" id="IPR056850">
    <property type="entry name" value="ARM_UBP34_24_USP9X_Y"/>
</dbReference>
<keyword evidence="2" id="KW-0833">Ubl conjugation pathway</keyword>
<gene>
    <name evidence="6" type="ORF">M0812_17502</name>
</gene>
<dbReference type="AlphaFoldDB" id="A0AAV7ZB39"/>
<comment type="caution">
    <text evidence="6">The sequence shown here is derived from an EMBL/GenBank/DDBJ whole genome shotgun (WGS) entry which is preliminary data.</text>
</comment>
<dbReference type="GO" id="GO:0006508">
    <property type="term" value="P:proteolysis"/>
    <property type="evidence" value="ECO:0007669"/>
    <property type="project" value="UniProtKB-KW"/>
</dbReference>
<feature type="domain" description="UBP34/UBP24/USP9X/USP9Y-like ARM repeat region" evidence="5">
    <location>
        <begin position="222"/>
        <end position="337"/>
    </location>
</feature>
<evidence type="ECO:0000256" key="4">
    <source>
        <dbReference type="SAM" id="MobiDB-lite"/>
    </source>
</evidence>
<feature type="region of interest" description="Disordered" evidence="4">
    <location>
        <begin position="187"/>
        <end position="210"/>
    </location>
</feature>
<dbReference type="Pfam" id="PF25010">
    <property type="entry name" value="ARM_UBP24_USP9X-Y"/>
    <property type="match status" value="2"/>
</dbReference>
<dbReference type="EMBL" id="JANTQA010000033">
    <property type="protein sequence ID" value="KAJ3438319.1"/>
    <property type="molecule type" value="Genomic_DNA"/>
</dbReference>
<evidence type="ECO:0000256" key="3">
    <source>
        <dbReference type="ARBA" id="ARBA00022801"/>
    </source>
</evidence>
<keyword evidence="3" id="KW-0378">Hydrolase</keyword>